<gene>
    <name evidence="1" type="ORF">BGZ95_007182</name>
</gene>
<comment type="caution">
    <text evidence="1">The sequence shown here is derived from an EMBL/GenBank/DDBJ whole genome shotgun (WGS) entry which is preliminary data.</text>
</comment>
<feature type="non-terminal residue" evidence="1">
    <location>
        <position position="1"/>
    </location>
</feature>
<dbReference type="EMBL" id="JAAAIL010003460">
    <property type="protein sequence ID" value="KAG0250515.1"/>
    <property type="molecule type" value="Genomic_DNA"/>
</dbReference>
<keyword evidence="2" id="KW-1185">Reference proteome</keyword>
<name>A0AAD4GZI3_9FUNG</name>
<proteinExistence type="predicted"/>
<organism evidence="1 2">
    <name type="scientific">Linnemannia exigua</name>
    <dbReference type="NCBI Taxonomy" id="604196"/>
    <lineage>
        <taxon>Eukaryota</taxon>
        <taxon>Fungi</taxon>
        <taxon>Fungi incertae sedis</taxon>
        <taxon>Mucoromycota</taxon>
        <taxon>Mortierellomycotina</taxon>
        <taxon>Mortierellomycetes</taxon>
        <taxon>Mortierellales</taxon>
        <taxon>Mortierellaceae</taxon>
        <taxon>Linnemannia</taxon>
    </lineage>
</organism>
<protein>
    <submittedName>
        <fullName evidence="1">Uncharacterized protein</fullName>
    </submittedName>
</protein>
<feature type="non-terminal residue" evidence="1">
    <location>
        <position position="107"/>
    </location>
</feature>
<dbReference type="Proteomes" id="UP001194580">
    <property type="component" value="Unassembled WGS sequence"/>
</dbReference>
<evidence type="ECO:0000313" key="1">
    <source>
        <dbReference type="EMBL" id="KAG0250515.1"/>
    </source>
</evidence>
<accession>A0AAD4GZI3</accession>
<evidence type="ECO:0000313" key="2">
    <source>
        <dbReference type="Proteomes" id="UP001194580"/>
    </source>
</evidence>
<reference evidence="1" key="1">
    <citation type="journal article" date="2020" name="Fungal Divers.">
        <title>Resolving the Mortierellaceae phylogeny through synthesis of multi-gene phylogenetics and phylogenomics.</title>
        <authorList>
            <person name="Vandepol N."/>
            <person name="Liber J."/>
            <person name="Desiro A."/>
            <person name="Na H."/>
            <person name="Kennedy M."/>
            <person name="Barry K."/>
            <person name="Grigoriev I.V."/>
            <person name="Miller A.N."/>
            <person name="O'Donnell K."/>
            <person name="Stajich J.E."/>
            <person name="Bonito G."/>
        </authorList>
    </citation>
    <scope>NUCLEOTIDE SEQUENCE</scope>
    <source>
        <strain evidence="1">NRRL 28262</strain>
    </source>
</reference>
<dbReference type="AlphaFoldDB" id="A0AAD4GZI3"/>
<sequence length="107" mass="12097">MHSGSSAPNRDENPKWNVSNLLRGITPKSMMTEWSVVFWTTMSIAKTVLHKFVGYLGTQASELIWKPWYSATIAWEQTQGISAKDKTSKYTGPRGDWSQGYCYITGD</sequence>